<feature type="compositionally biased region" description="Low complexity" evidence="1">
    <location>
        <begin position="174"/>
        <end position="192"/>
    </location>
</feature>
<comment type="caution">
    <text evidence="3">The sequence shown here is derived from an EMBL/GenBank/DDBJ whole genome shotgun (WGS) entry which is preliminary data.</text>
</comment>
<evidence type="ECO:0000256" key="1">
    <source>
        <dbReference type="SAM" id="MobiDB-lite"/>
    </source>
</evidence>
<keyword evidence="4" id="KW-1185">Reference proteome</keyword>
<keyword evidence="2" id="KW-0472">Membrane</keyword>
<feature type="non-terminal residue" evidence="3">
    <location>
        <position position="243"/>
    </location>
</feature>
<evidence type="ECO:0000256" key="2">
    <source>
        <dbReference type="SAM" id="Phobius"/>
    </source>
</evidence>
<feature type="compositionally biased region" description="Basic and acidic residues" evidence="1">
    <location>
        <begin position="106"/>
        <end position="119"/>
    </location>
</feature>
<keyword evidence="2" id="KW-0812">Transmembrane</keyword>
<feature type="compositionally biased region" description="Basic and acidic residues" evidence="1">
    <location>
        <begin position="67"/>
        <end position="87"/>
    </location>
</feature>
<organism evidence="3 4">
    <name type="scientific">Pseudocercospora musae</name>
    <dbReference type="NCBI Taxonomy" id="113226"/>
    <lineage>
        <taxon>Eukaryota</taxon>
        <taxon>Fungi</taxon>
        <taxon>Dikarya</taxon>
        <taxon>Ascomycota</taxon>
        <taxon>Pezizomycotina</taxon>
        <taxon>Dothideomycetes</taxon>
        <taxon>Dothideomycetidae</taxon>
        <taxon>Mycosphaerellales</taxon>
        <taxon>Mycosphaerellaceae</taxon>
        <taxon>Pseudocercospora</taxon>
    </lineage>
</organism>
<evidence type="ECO:0000313" key="4">
    <source>
        <dbReference type="Proteomes" id="UP000073492"/>
    </source>
</evidence>
<evidence type="ECO:0000313" key="3">
    <source>
        <dbReference type="EMBL" id="KXS93301.1"/>
    </source>
</evidence>
<keyword evidence="2" id="KW-1133">Transmembrane helix</keyword>
<feature type="transmembrane region" description="Helical" evidence="2">
    <location>
        <begin position="209"/>
        <end position="229"/>
    </location>
</feature>
<proteinExistence type="predicted"/>
<feature type="region of interest" description="Disordered" evidence="1">
    <location>
        <begin position="1"/>
        <end position="192"/>
    </location>
</feature>
<gene>
    <name evidence="3" type="ORF">AC579_1126</name>
</gene>
<dbReference type="AlphaFoldDB" id="A0A139GT09"/>
<reference evidence="3 4" key="1">
    <citation type="submission" date="2015-07" db="EMBL/GenBank/DDBJ databases">
        <title>Comparative genomics of the Sigatoka disease complex on banana suggests a link between parallel evolutionary changes in Pseudocercospora fijiensis and Pseudocercospora eumusae and increased virulence on the banana host.</title>
        <authorList>
            <person name="Chang T.-C."/>
            <person name="Salvucci A."/>
            <person name="Crous P.W."/>
            <person name="Stergiopoulos I."/>
        </authorList>
    </citation>
    <scope>NUCLEOTIDE SEQUENCE [LARGE SCALE GENOMIC DNA]</scope>
    <source>
        <strain evidence="3 4">CBS 116634</strain>
    </source>
</reference>
<dbReference type="Proteomes" id="UP000073492">
    <property type="component" value="Unassembled WGS sequence"/>
</dbReference>
<accession>A0A139GT09</accession>
<name>A0A139GT09_9PEZI</name>
<dbReference type="EMBL" id="LFZO01002761">
    <property type="protein sequence ID" value="KXS93301.1"/>
    <property type="molecule type" value="Genomic_DNA"/>
</dbReference>
<protein>
    <submittedName>
        <fullName evidence="3">Uncharacterized protein</fullName>
    </submittedName>
</protein>
<sequence>MTEQRKKASATYAESGSMAKDGPRGRSSAWPAHIQRVERPPLPNSLASRGPDPEQSQAGDPSSTMTSDDRRPGRVEGPFPDRRRDRSSYSSFPPSLPDTIEQLLPSHDRSKASKIDPPNRTRSLSRPPSMPGGFYPSSLSDDDGSLAPSKTSSIHRSVVPVRSKDTRVPEASSGNDNGNGNGNNNANGNGNRNGSTSQAIAWFCTSKTVAWFLLVLSAVVNLVAAWALIGPEARCIVARQCEL</sequence>
<feature type="compositionally biased region" description="Polar residues" evidence="1">
    <location>
        <begin position="54"/>
        <end position="66"/>
    </location>
</feature>